<name>M2V2Z8_COCH5</name>
<dbReference type="PANTHER" id="PTHR48182">
    <property type="entry name" value="PROTEIN SERAC1"/>
    <property type="match status" value="1"/>
</dbReference>
<reference evidence="12 13" key="1">
    <citation type="journal article" date="2012" name="PLoS Pathog.">
        <title>Diverse lifestyles and strategies of plant pathogenesis encoded in the genomes of eighteen Dothideomycetes fungi.</title>
        <authorList>
            <person name="Ohm R.A."/>
            <person name="Feau N."/>
            <person name="Henrissat B."/>
            <person name="Schoch C.L."/>
            <person name="Horwitz B.A."/>
            <person name="Barry K.W."/>
            <person name="Condon B.J."/>
            <person name="Copeland A.C."/>
            <person name="Dhillon B."/>
            <person name="Glaser F."/>
            <person name="Hesse C.N."/>
            <person name="Kosti I."/>
            <person name="LaButti K."/>
            <person name="Lindquist E.A."/>
            <person name="Lucas S."/>
            <person name="Salamov A.A."/>
            <person name="Bradshaw R.E."/>
            <person name="Ciuffetti L."/>
            <person name="Hamelin R.C."/>
            <person name="Kema G.H.J."/>
            <person name="Lawrence C."/>
            <person name="Scott J.A."/>
            <person name="Spatafora J.W."/>
            <person name="Turgeon B.G."/>
            <person name="de Wit P.J.G.M."/>
            <person name="Zhong S."/>
            <person name="Goodwin S.B."/>
            <person name="Grigoriev I.V."/>
        </authorList>
    </citation>
    <scope>NUCLEOTIDE SEQUENCE [LARGE SCALE GENOMIC DNA]</scope>
    <source>
        <strain evidence="13">C5 / ATCC 48332 / race O</strain>
    </source>
</reference>
<evidence type="ECO:0000256" key="8">
    <source>
        <dbReference type="ARBA" id="ARBA00023128"/>
    </source>
</evidence>
<keyword evidence="9" id="KW-0472">Membrane</keyword>
<evidence type="ECO:0000313" key="13">
    <source>
        <dbReference type="Proteomes" id="UP000016936"/>
    </source>
</evidence>
<protein>
    <recommendedName>
        <fullName evidence="11">AB hydrolase-1 domain-containing protein</fullName>
    </recommendedName>
</protein>
<dbReference type="GO" id="GO:0016020">
    <property type="term" value="C:membrane"/>
    <property type="evidence" value="ECO:0007669"/>
    <property type="project" value="UniProtKB-SubCell"/>
</dbReference>
<evidence type="ECO:0000256" key="10">
    <source>
        <dbReference type="ARBA" id="ARBA00023140"/>
    </source>
</evidence>
<evidence type="ECO:0000256" key="1">
    <source>
        <dbReference type="ARBA" id="ARBA00004173"/>
    </source>
</evidence>
<evidence type="ECO:0000256" key="9">
    <source>
        <dbReference type="ARBA" id="ARBA00023136"/>
    </source>
</evidence>
<proteinExistence type="inferred from homology"/>
<evidence type="ECO:0000256" key="7">
    <source>
        <dbReference type="ARBA" id="ARBA00023026"/>
    </source>
</evidence>
<organism evidence="12 13">
    <name type="scientific">Cochliobolus heterostrophus (strain C5 / ATCC 48332 / race O)</name>
    <name type="common">Southern corn leaf blight fungus</name>
    <name type="synonym">Bipolaris maydis</name>
    <dbReference type="NCBI Taxonomy" id="701091"/>
    <lineage>
        <taxon>Eukaryota</taxon>
        <taxon>Fungi</taxon>
        <taxon>Dikarya</taxon>
        <taxon>Ascomycota</taxon>
        <taxon>Pezizomycotina</taxon>
        <taxon>Dothideomycetes</taxon>
        <taxon>Pleosporomycetidae</taxon>
        <taxon>Pleosporales</taxon>
        <taxon>Pleosporineae</taxon>
        <taxon>Pleosporaceae</taxon>
        <taxon>Bipolaris</taxon>
    </lineage>
</organism>
<comment type="subcellular location">
    <subcellularLocation>
        <location evidence="2">Endoplasmic reticulum</location>
    </subcellularLocation>
    <subcellularLocation>
        <location evidence="4">Membrane</location>
    </subcellularLocation>
    <subcellularLocation>
        <location evidence="1">Mitochondrion</location>
    </subcellularLocation>
    <subcellularLocation>
        <location evidence="3">Peroxisome</location>
    </subcellularLocation>
</comment>
<sequence>MPGCFTNLFNKLFHRGTCGPSKHVSGTSKNDAVGPRVLHDGTVGTSAGVDVVFIHGLRGSRVHTWSDGEYFWPKDFLSEDLDNARIITWGYDVNIANHFSYASRESIRGHAETLLHDLYRIRRLITRPIIFVCHSLGGLVCKEALIIAAAYDKHQRHSNLAATYPNTRGVIFLGTPHRGSGAVALGQVLSRIAFFHRPNTQLLQSLQVDSHTLERQREEFITISASLSIVCVREEIPTSIGIIVSEESASYDGFDVRRGAIPADHINMVKFKSKGHIGYERVLSWIQEMQS</sequence>
<evidence type="ECO:0000256" key="5">
    <source>
        <dbReference type="ARBA" id="ARBA00005668"/>
    </source>
</evidence>
<dbReference type="SUPFAM" id="SSF53474">
    <property type="entry name" value="alpha/beta-Hydrolases"/>
    <property type="match status" value="1"/>
</dbReference>
<dbReference type="InterPro" id="IPR052374">
    <property type="entry name" value="SERAC1"/>
</dbReference>
<keyword evidence="10" id="KW-0576">Peroxisome</keyword>
<reference evidence="13" key="2">
    <citation type="journal article" date="2013" name="PLoS Genet.">
        <title>Comparative genome structure, secondary metabolite, and effector coding capacity across Cochliobolus pathogens.</title>
        <authorList>
            <person name="Condon B.J."/>
            <person name="Leng Y."/>
            <person name="Wu D."/>
            <person name="Bushley K.E."/>
            <person name="Ohm R.A."/>
            <person name="Otillar R."/>
            <person name="Martin J."/>
            <person name="Schackwitz W."/>
            <person name="Grimwood J."/>
            <person name="MohdZainudin N."/>
            <person name="Xue C."/>
            <person name="Wang R."/>
            <person name="Manning V.A."/>
            <person name="Dhillon B."/>
            <person name="Tu Z.J."/>
            <person name="Steffenson B.J."/>
            <person name="Salamov A."/>
            <person name="Sun H."/>
            <person name="Lowry S."/>
            <person name="LaButti K."/>
            <person name="Han J."/>
            <person name="Copeland A."/>
            <person name="Lindquist E."/>
            <person name="Barry K."/>
            <person name="Schmutz J."/>
            <person name="Baker S.E."/>
            <person name="Ciuffetti L.M."/>
            <person name="Grigoriev I.V."/>
            <person name="Zhong S."/>
            <person name="Turgeon B.G."/>
        </authorList>
    </citation>
    <scope>NUCLEOTIDE SEQUENCE [LARGE SCALE GENOMIC DNA]</scope>
    <source>
        <strain evidence="13">C5 / ATCC 48332 / race O</strain>
    </source>
</reference>
<dbReference type="Pfam" id="PF12697">
    <property type="entry name" value="Abhydrolase_6"/>
    <property type="match status" value="1"/>
</dbReference>
<dbReference type="GO" id="GO:0005777">
    <property type="term" value="C:peroxisome"/>
    <property type="evidence" value="ECO:0007669"/>
    <property type="project" value="UniProtKB-SubCell"/>
</dbReference>
<evidence type="ECO:0000256" key="6">
    <source>
        <dbReference type="ARBA" id="ARBA00022824"/>
    </source>
</evidence>
<dbReference type="GO" id="GO:0005739">
    <property type="term" value="C:mitochondrion"/>
    <property type="evidence" value="ECO:0007669"/>
    <property type="project" value="UniProtKB-SubCell"/>
</dbReference>
<evidence type="ECO:0000259" key="11">
    <source>
        <dbReference type="Pfam" id="PF12697"/>
    </source>
</evidence>
<keyword evidence="6" id="KW-0256">Endoplasmic reticulum</keyword>
<evidence type="ECO:0000256" key="4">
    <source>
        <dbReference type="ARBA" id="ARBA00004370"/>
    </source>
</evidence>
<dbReference type="HOGENOM" id="CLU_000288_182_0_1"/>
<evidence type="ECO:0000313" key="12">
    <source>
        <dbReference type="EMBL" id="EMD94388.1"/>
    </source>
</evidence>
<accession>M2V2Z8</accession>
<dbReference type="PANTHER" id="PTHR48182:SF2">
    <property type="entry name" value="PROTEIN SERAC1"/>
    <property type="match status" value="1"/>
</dbReference>
<gene>
    <name evidence="12" type="ORF">COCHEDRAFT_1170332</name>
</gene>
<dbReference type="eggNOG" id="KOG2029">
    <property type="taxonomic scope" value="Eukaryota"/>
</dbReference>
<keyword evidence="8" id="KW-0496">Mitochondrion</keyword>
<dbReference type="InterPro" id="IPR000073">
    <property type="entry name" value="AB_hydrolase_1"/>
</dbReference>
<dbReference type="EMBL" id="KB445572">
    <property type="protein sequence ID" value="EMD94388.1"/>
    <property type="molecule type" value="Genomic_DNA"/>
</dbReference>
<dbReference type="OMA" id="TARIITW"/>
<dbReference type="GO" id="GO:0005783">
    <property type="term" value="C:endoplasmic reticulum"/>
    <property type="evidence" value="ECO:0007669"/>
    <property type="project" value="UniProtKB-SubCell"/>
</dbReference>
<comment type="similarity">
    <text evidence="5">Belongs to the AB hydrolase superfamily. AKT2 hydrolase family.</text>
</comment>
<dbReference type="InterPro" id="IPR029058">
    <property type="entry name" value="AB_hydrolase_fold"/>
</dbReference>
<dbReference type="AlphaFoldDB" id="M2V2Z8"/>
<keyword evidence="7" id="KW-0843">Virulence</keyword>
<evidence type="ECO:0000256" key="3">
    <source>
        <dbReference type="ARBA" id="ARBA00004275"/>
    </source>
</evidence>
<keyword evidence="13" id="KW-1185">Reference proteome</keyword>
<dbReference type="Proteomes" id="UP000016936">
    <property type="component" value="Unassembled WGS sequence"/>
</dbReference>
<dbReference type="STRING" id="701091.M2V2Z8"/>
<dbReference type="Gene3D" id="3.40.50.1820">
    <property type="entry name" value="alpha/beta hydrolase"/>
    <property type="match status" value="1"/>
</dbReference>
<evidence type="ECO:0000256" key="2">
    <source>
        <dbReference type="ARBA" id="ARBA00004240"/>
    </source>
</evidence>
<dbReference type="OrthoDB" id="5086500at2759"/>
<feature type="domain" description="AB hydrolase-1" evidence="11">
    <location>
        <begin position="51"/>
        <end position="198"/>
    </location>
</feature>